<dbReference type="GO" id="GO:0051301">
    <property type="term" value="P:cell division"/>
    <property type="evidence" value="ECO:0007669"/>
    <property type="project" value="UniProtKB-KW"/>
</dbReference>
<organism evidence="4 5">
    <name type="scientific">Corynebacterium freneyi</name>
    <dbReference type="NCBI Taxonomy" id="134034"/>
    <lineage>
        <taxon>Bacteria</taxon>
        <taxon>Bacillati</taxon>
        <taxon>Actinomycetota</taxon>
        <taxon>Actinomycetes</taxon>
        <taxon>Mycobacteriales</taxon>
        <taxon>Corynebacteriaceae</taxon>
        <taxon>Corynebacterium</taxon>
    </lineage>
</organism>
<keyword evidence="3" id="KW-0472">Membrane</keyword>
<feature type="region of interest" description="Disordered" evidence="2">
    <location>
        <begin position="1"/>
        <end position="26"/>
    </location>
</feature>
<feature type="region of interest" description="Disordered" evidence="2">
    <location>
        <begin position="124"/>
        <end position="187"/>
    </location>
</feature>
<name>A0ABS4U5N2_9CORY</name>
<proteinExistence type="predicted"/>
<evidence type="ECO:0000313" key="5">
    <source>
        <dbReference type="Proteomes" id="UP001519305"/>
    </source>
</evidence>
<keyword evidence="3" id="KW-1133">Transmembrane helix</keyword>
<dbReference type="EMBL" id="JAGINY010000001">
    <property type="protein sequence ID" value="MBP2331972.1"/>
    <property type="molecule type" value="Genomic_DNA"/>
</dbReference>
<evidence type="ECO:0000256" key="3">
    <source>
        <dbReference type="SAM" id="Phobius"/>
    </source>
</evidence>
<gene>
    <name evidence="4" type="ORF">JOF33_000671</name>
</gene>
<evidence type="ECO:0000256" key="1">
    <source>
        <dbReference type="SAM" id="Coils"/>
    </source>
</evidence>
<dbReference type="RefSeq" id="WP_070519256.1">
    <property type="nucleotide sequence ID" value="NZ_CP047357.1"/>
</dbReference>
<evidence type="ECO:0000313" key="4">
    <source>
        <dbReference type="EMBL" id="MBP2331972.1"/>
    </source>
</evidence>
<keyword evidence="3" id="KW-0812">Transmembrane</keyword>
<accession>A0ABS4U5N2</accession>
<dbReference type="InterPro" id="IPR007060">
    <property type="entry name" value="FtsL/DivIC"/>
</dbReference>
<keyword evidence="5" id="KW-1185">Reference proteome</keyword>
<protein>
    <submittedName>
        <fullName evidence="4">Cell division protein FtsB</fullName>
    </submittedName>
</protein>
<feature type="compositionally biased region" description="Basic and acidic residues" evidence="2">
    <location>
        <begin position="150"/>
        <end position="167"/>
    </location>
</feature>
<sequence length="187" mass="20433">MGTTARGRRGRGTTAAPASNRRAGGGLGSLTTGQTLTMAALLVFLVLTLAMPLRTFAEQRAELAETRENIARMEERTRELQAEKERFSDPAYIKEQARIRLGLVEEGETPFRIIDPALGAVSGEDPVGEEAAPAKPWYEQLWDSVSLPPEEEKPANPARDEATRPDRLPTVPEPEPEPGPEAEPHVE</sequence>
<feature type="coiled-coil region" evidence="1">
    <location>
        <begin position="56"/>
        <end position="83"/>
    </location>
</feature>
<comment type="caution">
    <text evidence="4">The sequence shown here is derived from an EMBL/GenBank/DDBJ whole genome shotgun (WGS) entry which is preliminary data.</text>
</comment>
<keyword evidence="4" id="KW-0132">Cell division</keyword>
<dbReference type="Proteomes" id="UP001519305">
    <property type="component" value="Unassembled WGS sequence"/>
</dbReference>
<reference evidence="4 5" key="1">
    <citation type="submission" date="2021-03" db="EMBL/GenBank/DDBJ databases">
        <title>Sequencing the genomes of 1000 actinobacteria strains.</title>
        <authorList>
            <person name="Klenk H.-P."/>
        </authorList>
    </citation>
    <scope>NUCLEOTIDE SEQUENCE [LARGE SCALE GENOMIC DNA]</scope>
    <source>
        <strain evidence="4 5">DSM 44506</strain>
    </source>
</reference>
<dbReference type="Pfam" id="PF04977">
    <property type="entry name" value="DivIC"/>
    <property type="match status" value="1"/>
</dbReference>
<feature type="transmembrane region" description="Helical" evidence="3">
    <location>
        <begin position="36"/>
        <end position="57"/>
    </location>
</feature>
<keyword evidence="4" id="KW-0131">Cell cycle</keyword>
<keyword evidence="1" id="KW-0175">Coiled coil</keyword>
<feature type="compositionally biased region" description="Basic residues" evidence="2">
    <location>
        <begin position="1"/>
        <end position="11"/>
    </location>
</feature>
<evidence type="ECO:0000256" key="2">
    <source>
        <dbReference type="SAM" id="MobiDB-lite"/>
    </source>
</evidence>